<proteinExistence type="predicted"/>
<dbReference type="Proteomes" id="UP000053263">
    <property type="component" value="Unassembled WGS sequence"/>
</dbReference>
<dbReference type="GO" id="GO:0046872">
    <property type="term" value="F:metal ion binding"/>
    <property type="evidence" value="ECO:0007669"/>
    <property type="project" value="UniProtKB-KW"/>
</dbReference>
<dbReference type="HOGENOM" id="CLU_035914_1_3_1"/>
<dbReference type="PANTHER" id="PTHR11474">
    <property type="entry name" value="TYROSINASE FAMILY MEMBER"/>
    <property type="match status" value="1"/>
</dbReference>
<feature type="domain" description="Tyrosinase copper-binding" evidence="3">
    <location>
        <begin position="274"/>
        <end position="285"/>
    </location>
</feature>
<evidence type="ECO:0000256" key="1">
    <source>
        <dbReference type="ARBA" id="ARBA00022723"/>
    </source>
</evidence>
<dbReference type="InterPro" id="IPR002227">
    <property type="entry name" value="Tyrosinase_Cu-bd"/>
</dbReference>
<name>A0A0C9SL04_PLICR</name>
<dbReference type="Pfam" id="PF00264">
    <property type="entry name" value="Tyrosinase"/>
    <property type="match status" value="1"/>
</dbReference>
<protein>
    <recommendedName>
        <fullName evidence="3">Tyrosinase copper-binding domain-containing protein</fullName>
    </recommendedName>
</protein>
<accession>A0A0C9SL04</accession>
<evidence type="ECO:0000256" key="2">
    <source>
        <dbReference type="SAM" id="SignalP"/>
    </source>
</evidence>
<evidence type="ECO:0000313" key="4">
    <source>
        <dbReference type="EMBL" id="KII84641.1"/>
    </source>
</evidence>
<dbReference type="SUPFAM" id="SSF48056">
    <property type="entry name" value="Di-copper centre-containing domain"/>
    <property type="match status" value="1"/>
</dbReference>
<feature type="chain" id="PRO_5002202955" description="Tyrosinase copper-binding domain-containing protein" evidence="2">
    <location>
        <begin position="24"/>
        <end position="345"/>
    </location>
</feature>
<dbReference type="GO" id="GO:0016491">
    <property type="term" value="F:oxidoreductase activity"/>
    <property type="evidence" value="ECO:0007669"/>
    <property type="project" value="InterPro"/>
</dbReference>
<reference evidence="4 5" key="1">
    <citation type="submission" date="2014-06" db="EMBL/GenBank/DDBJ databases">
        <title>Evolutionary Origins and Diversification of the Mycorrhizal Mutualists.</title>
        <authorList>
            <consortium name="DOE Joint Genome Institute"/>
            <consortium name="Mycorrhizal Genomics Consortium"/>
            <person name="Kohler A."/>
            <person name="Kuo A."/>
            <person name="Nagy L.G."/>
            <person name="Floudas D."/>
            <person name="Copeland A."/>
            <person name="Barry K.W."/>
            <person name="Cichocki N."/>
            <person name="Veneault-Fourrey C."/>
            <person name="LaButti K."/>
            <person name="Lindquist E.A."/>
            <person name="Lipzen A."/>
            <person name="Lundell T."/>
            <person name="Morin E."/>
            <person name="Murat C."/>
            <person name="Riley R."/>
            <person name="Ohm R."/>
            <person name="Sun H."/>
            <person name="Tunlid A."/>
            <person name="Henrissat B."/>
            <person name="Grigoriev I.V."/>
            <person name="Hibbett D.S."/>
            <person name="Martin F."/>
        </authorList>
    </citation>
    <scope>NUCLEOTIDE SEQUENCE [LARGE SCALE GENOMIC DNA]</scope>
    <source>
        <strain evidence="4 5">FD-325 SS-3</strain>
    </source>
</reference>
<feature type="signal peptide" evidence="2">
    <location>
        <begin position="1"/>
        <end position="23"/>
    </location>
</feature>
<keyword evidence="1" id="KW-0479">Metal-binding</keyword>
<dbReference type="InterPro" id="IPR008922">
    <property type="entry name" value="Di-copper_centre_dom_sf"/>
</dbReference>
<dbReference type="PANTHER" id="PTHR11474:SF127">
    <property type="entry name" value="TYROSINASE COPPER-BINDING DOMAIN-CONTAINING PROTEIN"/>
    <property type="match status" value="1"/>
</dbReference>
<evidence type="ECO:0000259" key="3">
    <source>
        <dbReference type="PROSITE" id="PS00498"/>
    </source>
</evidence>
<keyword evidence="5" id="KW-1185">Reference proteome</keyword>
<dbReference type="AlphaFoldDB" id="A0A0C9SL04"/>
<sequence>MFSSLSKLSALVAVLGIASTADASPTCTKPAVRKNWNTLSKPEKTDFLNSIKCLAKLPHNPALKTTFNPEGLPKRNESGSFYDDIIFMHMDISPPMHTQGLFLPWHRWYINAFEGALKDKCGFKGTLPYWDWTKDAADFEHASVYMDDDEESGFGGWGDPKQDFQITTGAFKDFHVSYPNYHRVRRNFTLQPYFPLSRSEYPIADLKANETFSATEVQRMIGDFDGDYQAMSQYIDAEQGARWAVHLIAGGDFADACPTNAVGCTPDTKWSANDPLFWIHHAFLDKIWSDWQNHNVKDNFNTFAPGATAKNTTKSSMMVSDGMFEATTFGNVIDTKGGFLCYTYE</sequence>
<dbReference type="InterPro" id="IPR050316">
    <property type="entry name" value="Tyrosinase/Hemocyanin"/>
</dbReference>
<keyword evidence="2" id="KW-0732">Signal</keyword>
<organism evidence="4 5">
    <name type="scientific">Plicaturopsis crispa FD-325 SS-3</name>
    <dbReference type="NCBI Taxonomy" id="944288"/>
    <lineage>
        <taxon>Eukaryota</taxon>
        <taxon>Fungi</taxon>
        <taxon>Dikarya</taxon>
        <taxon>Basidiomycota</taxon>
        <taxon>Agaricomycotina</taxon>
        <taxon>Agaricomycetes</taxon>
        <taxon>Agaricomycetidae</taxon>
        <taxon>Amylocorticiales</taxon>
        <taxon>Amylocorticiaceae</taxon>
        <taxon>Plicatura</taxon>
        <taxon>Plicaturopsis crispa</taxon>
    </lineage>
</organism>
<dbReference type="EMBL" id="KN832570">
    <property type="protein sequence ID" value="KII84641.1"/>
    <property type="molecule type" value="Genomic_DNA"/>
</dbReference>
<gene>
    <name evidence="4" type="ORF">PLICRDRAFT_117727</name>
</gene>
<evidence type="ECO:0000313" key="5">
    <source>
        <dbReference type="Proteomes" id="UP000053263"/>
    </source>
</evidence>
<dbReference type="Gene3D" id="1.10.1280.10">
    <property type="entry name" value="Di-copper center containing domain from catechol oxidase"/>
    <property type="match status" value="1"/>
</dbReference>
<dbReference type="PRINTS" id="PR00092">
    <property type="entry name" value="TYROSINASE"/>
</dbReference>
<dbReference type="OrthoDB" id="6132182at2759"/>
<dbReference type="PROSITE" id="PS00498">
    <property type="entry name" value="TYROSINASE_2"/>
    <property type="match status" value="1"/>
</dbReference>